<accession>A0A5J9V9C1</accession>
<sequence>MSAFAWACISEGLNPEPYVFYRVYQARHIPTYDHENHLSPCFEVVEFEAREGFLTPLGSFDPPAFDEWVKDWFYYKYSAIDFYTRKAAGIWIINNFEPPQNQSISRCVDAFRRVSQRMTLRDILEECFDAGVLPLARHGWRPSSFGRNKFGLSFNLWSPQNRVTSFLGKFSQKEWVERSSTVEMDPSLVVVTPEVESVPRNAEIPSPQPGHSSSGSVKLDVEAMLSSIKGDIQASDPLESAIRKVRFPKAELGLSNLSSDILFRSFVAHQVKLLPA</sequence>
<evidence type="ECO:0000313" key="2">
    <source>
        <dbReference type="Proteomes" id="UP000324897"/>
    </source>
</evidence>
<proteinExistence type="predicted"/>
<name>A0A5J9V9C1_9POAL</name>
<dbReference type="Gramene" id="TVU31500">
    <property type="protein sequence ID" value="TVU31500"/>
    <property type="gene ID" value="EJB05_23187"/>
</dbReference>
<gene>
    <name evidence="1" type="ORF">EJB05_23187</name>
</gene>
<protein>
    <submittedName>
        <fullName evidence="1">Uncharacterized protein</fullName>
    </submittedName>
</protein>
<dbReference type="AlphaFoldDB" id="A0A5J9V9C1"/>
<reference evidence="1 2" key="1">
    <citation type="journal article" date="2019" name="Sci. Rep.">
        <title>A high-quality genome of Eragrostis curvula grass provides insights into Poaceae evolution and supports new strategies to enhance forage quality.</title>
        <authorList>
            <person name="Carballo J."/>
            <person name="Santos B.A.C.M."/>
            <person name="Zappacosta D."/>
            <person name="Garbus I."/>
            <person name="Selva J.P."/>
            <person name="Gallo C.A."/>
            <person name="Diaz A."/>
            <person name="Albertini E."/>
            <person name="Caccamo M."/>
            <person name="Echenique V."/>
        </authorList>
    </citation>
    <scope>NUCLEOTIDE SEQUENCE [LARGE SCALE GENOMIC DNA]</scope>
    <source>
        <strain evidence="2">cv. Victoria</strain>
        <tissue evidence="1">Leaf</tissue>
    </source>
</reference>
<organism evidence="1 2">
    <name type="scientific">Eragrostis curvula</name>
    <name type="common">weeping love grass</name>
    <dbReference type="NCBI Taxonomy" id="38414"/>
    <lineage>
        <taxon>Eukaryota</taxon>
        <taxon>Viridiplantae</taxon>
        <taxon>Streptophyta</taxon>
        <taxon>Embryophyta</taxon>
        <taxon>Tracheophyta</taxon>
        <taxon>Spermatophyta</taxon>
        <taxon>Magnoliopsida</taxon>
        <taxon>Liliopsida</taxon>
        <taxon>Poales</taxon>
        <taxon>Poaceae</taxon>
        <taxon>PACMAD clade</taxon>
        <taxon>Chloridoideae</taxon>
        <taxon>Eragrostideae</taxon>
        <taxon>Eragrostidinae</taxon>
        <taxon>Eragrostis</taxon>
    </lineage>
</organism>
<comment type="caution">
    <text evidence="1">The sequence shown here is derived from an EMBL/GenBank/DDBJ whole genome shotgun (WGS) entry which is preliminary data.</text>
</comment>
<evidence type="ECO:0000313" key="1">
    <source>
        <dbReference type="EMBL" id="TVU31500.1"/>
    </source>
</evidence>
<dbReference type="Proteomes" id="UP000324897">
    <property type="component" value="Chromosome 1"/>
</dbReference>
<keyword evidence="2" id="KW-1185">Reference proteome</keyword>
<dbReference type="EMBL" id="RWGY01000011">
    <property type="protein sequence ID" value="TVU31500.1"/>
    <property type="molecule type" value="Genomic_DNA"/>
</dbReference>
<feature type="non-terminal residue" evidence="1">
    <location>
        <position position="1"/>
    </location>
</feature>